<name>A0A059B9X4_EUCGR</name>
<dbReference type="Gramene" id="KCW62711">
    <property type="protein sequence ID" value="KCW62711"/>
    <property type="gene ID" value="EUGRSUZ_G00282"/>
</dbReference>
<gene>
    <name evidence="1" type="ORF">EUGRSUZ_G00282</name>
</gene>
<dbReference type="AlphaFoldDB" id="A0A059B9X4"/>
<evidence type="ECO:0000313" key="1">
    <source>
        <dbReference type="EMBL" id="KCW62711.1"/>
    </source>
</evidence>
<protein>
    <submittedName>
        <fullName evidence="1">Uncharacterized protein</fullName>
    </submittedName>
</protein>
<dbReference type="EMBL" id="KK198759">
    <property type="protein sequence ID" value="KCW62711.1"/>
    <property type="molecule type" value="Genomic_DNA"/>
</dbReference>
<sequence length="88" mass="10303">MIRWNLYRTFEKCSMFYSNEYKTFMSRDGCFTVSTNQGNISIEDIFENIWSILMSIVATYPWGSVEVLAYETIQIVCANGDLEWTIIC</sequence>
<proteinExistence type="predicted"/>
<accession>A0A059B9X4</accession>
<organism evidence="1">
    <name type="scientific">Eucalyptus grandis</name>
    <name type="common">Flooded gum</name>
    <dbReference type="NCBI Taxonomy" id="71139"/>
    <lineage>
        <taxon>Eukaryota</taxon>
        <taxon>Viridiplantae</taxon>
        <taxon>Streptophyta</taxon>
        <taxon>Embryophyta</taxon>
        <taxon>Tracheophyta</taxon>
        <taxon>Spermatophyta</taxon>
        <taxon>Magnoliopsida</taxon>
        <taxon>eudicotyledons</taxon>
        <taxon>Gunneridae</taxon>
        <taxon>Pentapetalae</taxon>
        <taxon>rosids</taxon>
        <taxon>malvids</taxon>
        <taxon>Myrtales</taxon>
        <taxon>Myrtaceae</taxon>
        <taxon>Myrtoideae</taxon>
        <taxon>Eucalypteae</taxon>
        <taxon>Eucalyptus</taxon>
    </lineage>
</organism>
<reference evidence="1" key="1">
    <citation type="submission" date="2013-07" db="EMBL/GenBank/DDBJ databases">
        <title>The genome of Eucalyptus grandis.</title>
        <authorList>
            <person name="Schmutz J."/>
            <person name="Hayes R."/>
            <person name="Myburg A."/>
            <person name="Tuskan G."/>
            <person name="Grattapaglia D."/>
            <person name="Rokhsar D.S."/>
        </authorList>
    </citation>
    <scope>NUCLEOTIDE SEQUENCE</scope>
    <source>
        <tissue evidence="1">Leaf extractions</tissue>
    </source>
</reference>
<dbReference type="InParanoid" id="A0A059B9X4"/>